<evidence type="ECO:0000313" key="2">
    <source>
        <dbReference type="EMBL" id="KAJ4971408.1"/>
    </source>
</evidence>
<accession>A0A9Q0KIS2</accession>
<feature type="region of interest" description="Disordered" evidence="1">
    <location>
        <begin position="181"/>
        <end position="203"/>
    </location>
</feature>
<feature type="region of interest" description="Disordered" evidence="1">
    <location>
        <begin position="222"/>
        <end position="255"/>
    </location>
</feature>
<organism evidence="2 3">
    <name type="scientific">Protea cynaroides</name>
    <dbReference type="NCBI Taxonomy" id="273540"/>
    <lineage>
        <taxon>Eukaryota</taxon>
        <taxon>Viridiplantae</taxon>
        <taxon>Streptophyta</taxon>
        <taxon>Embryophyta</taxon>
        <taxon>Tracheophyta</taxon>
        <taxon>Spermatophyta</taxon>
        <taxon>Magnoliopsida</taxon>
        <taxon>Proteales</taxon>
        <taxon>Proteaceae</taxon>
        <taxon>Protea</taxon>
    </lineage>
</organism>
<gene>
    <name evidence="2" type="ORF">NE237_004507</name>
</gene>
<keyword evidence="3" id="KW-1185">Reference proteome</keyword>
<evidence type="ECO:0000313" key="3">
    <source>
        <dbReference type="Proteomes" id="UP001141806"/>
    </source>
</evidence>
<feature type="compositionally biased region" description="Polar residues" evidence="1">
    <location>
        <begin position="230"/>
        <end position="255"/>
    </location>
</feature>
<sequence>MQSVGVSGVPSVVSTVVDKGIQLSDYIFAMGAKEKAASGGSKHVHFADQSVEVNENLNQIARSVANGSDDVQINSRASDVSVMVLVVLGRSFHGPLEVAIQTENATNHGASLVGGMMPISHVARSGSGIQSTMGGSSLPVQLMMQERGGDLSINMGGSTGTGMKTFPGRPQEDLGKWFPSEETIGSRNGKISGGGSEVPSQSRYQDGAYRHARKHGWWLRSEKGKGVMPSGNQKATNKVGSVEAPTNYTATSRRV</sequence>
<name>A0A9Q0KIS2_9MAGN</name>
<protein>
    <submittedName>
        <fullName evidence="2">Uncharacterized protein</fullName>
    </submittedName>
</protein>
<reference evidence="2" key="1">
    <citation type="journal article" date="2023" name="Plant J.">
        <title>The genome of the king protea, Protea cynaroides.</title>
        <authorList>
            <person name="Chang J."/>
            <person name="Duong T.A."/>
            <person name="Schoeman C."/>
            <person name="Ma X."/>
            <person name="Roodt D."/>
            <person name="Barker N."/>
            <person name="Li Z."/>
            <person name="Van de Peer Y."/>
            <person name="Mizrachi E."/>
        </authorList>
    </citation>
    <scope>NUCLEOTIDE SEQUENCE</scope>
    <source>
        <tissue evidence="2">Young leaves</tissue>
    </source>
</reference>
<dbReference type="EMBL" id="JAMYWD010000005">
    <property type="protein sequence ID" value="KAJ4971408.1"/>
    <property type="molecule type" value="Genomic_DNA"/>
</dbReference>
<dbReference type="AlphaFoldDB" id="A0A9Q0KIS2"/>
<proteinExistence type="predicted"/>
<dbReference type="Proteomes" id="UP001141806">
    <property type="component" value="Unassembled WGS sequence"/>
</dbReference>
<evidence type="ECO:0000256" key="1">
    <source>
        <dbReference type="SAM" id="MobiDB-lite"/>
    </source>
</evidence>
<comment type="caution">
    <text evidence="2">The sequence shown here is derived from an EMBL/GenBank/DDBJ whole genome shotgun (WGS) entry which is preliminary data.</text>
</comment>